<gene>
    <name evidence="3" type="ORF">CJ030_MR5G023023</name>
</gene>
<dbReference type="EMBL" id="RXIC02000023">
    <property type="protein sequence ID" value="KAB1213542.1"/>
    <property type="molecule type" value="Genomic_DNA"/>
</dbReference>
<dbReference type="AlphaFoldDB" id="A0A6A1VKV2"/>
<name>A0A6A1VKV2_9ROSI</name>
<dbReference type="GO" id="GO:0080044">
    <property type="term" value="F:quercetin 7-O-glucosyltransferase activity"/>
    <property type="evidence" value="ECO:0007669"/>
    <property type="project" value="TreeGrafter"/>
</dbReference>
<dbReference type="PANTHER" id="PTHR11926:SF1534">
    <property type="entry name" value="GLYCOSYLTRANSFERASE"/>
    <property type="match status" value="1"/>
</dbReference>
<evidence type="ECO:0000256" key="2">
    <source>
        <dbReference type="ARBA" id="ARBA00022679"/>
    </source>
</evidence>
<reference evidence="3 4" key="1">
    <citation type="journal article" date="2019" name="Plant Biotechnol. J.">
        <title>The red bayberry genome and genetic basis of sex determination.</title>
        <authorList>
            <person name="Jia H.M."/>
            <person name="Jia H.J."/>
            <person name="Cai Q.L."/>
            <person name="Wang Y."/>
            <person name="Zhao H.B."/>
            <person name="Yang W.F."/>
            <person name="Wang G.Y."/>
            <person name="Li Y.H."/>
            <person name="Zhan D.L."/>
            <person name="Shen Y.T."/>
            <person name="Niu Q.F."/>
            <person name="Chang L."/>
            <person name="Qiu J."/>
            <person name="Zhao L."/>
            <person name="Xie H.B."/>
            <person name="Fu W.Y."/>
            <person name="Jin J."/>
            <person name="Li X.W."/>
            <person name="Jiao Y."/>
            <person name="Zhou C.C."/>
            <person name="Tu T."/>
            <person name="Chai C.Y."/>
            <person name="Gao J.L."/>
            <person name="Fan L.J."/>
            <person name="van de Weg E."/>
            <person name="Wang J.Y."/>
            <person name="Gao Z.S."/>
        </authorList>
    </citation>
    <scope>NUCLEOTIDE SEQUENCE [LARGE SCALE GENOMIC DNA]</scope>
    <source>
        <tissue evidence="3">Leaves</tissue>
    </source>
</reference>
<accession>A0A6A1VKV2</accession>
<keyword evidence="4" id="KW-1185">Reference proteome</keyword>
<dbReference type="InterPro" id="IPR002213">
    <property type="entry name" value="UDP_glucos_trans"/>
</dbReference>
<dbReference type="OrthoDB" id="5835829at2759"/>
<protein>
    <submittedName>
        <fullName evidence="3">Anthocyanidin 3-O-glucoside 5-O-glucosyltransferase</fullName>
    </submittedName>
</protein>
<dbReference type="Proteomes" id="UP000516437">
    <property type="component" value="Chromosome 5"/>
</dbReference>
<proteinExistence type="inferred from homology"/>
<dbReference type="SUPFAM" id="SSF53756">
    <property type="entry name" value="UDP-Glycosyltransferase/glycogen phosphorylase"/>
    <property type="match status" value="1"/>
</dbReference>
<dbReference type="FunFam" id="3.40.50.2000:FF:000019">
    <property type="entry name" value="Glycosyltransferase"/>
    <property type="match status" value="1"/>
</dbReference>
<sequence length="461" mass="50957">MKNHHFLLISCPGQGHINPTLELAKRLINAGALVTFATTVHGLRQIKTFPSLDGLSYAFFSDGFDDGTKPTDDLNYIMSEFKRVGSQTLASLIMSLSKEQRGVSFLIYTVLLPWAADVARDMGIPSAFLCIQSTAAFAIFHHYFDSIKGMYEIYKHRPPSSVQLQGLPPFAATDLPSFLLPTSPHASVVPTFQEHIQTLEKDPKPCVLLNSFDALEEAAIRTVDNMNLITIGPLVPSCMFDGGDGQSDASSRCDLFESGKDYIHWLNSKPNHSVVYVSFGSMVAMQRKQMEEMLNGLVDCGRPFLWVIRSSELSGGQEADDMIKNKLKKEEQGLIVPWCSQVEVLCHHSVGCSVTHCGWNSTLESMMAGVPLVACPHFSDQLTNAKLVEEVWGTGIKAIGNKEGVVEREEIKRCVEMLMGGGGKGQEIRRNVEKWKSLSVQAVREGGSSHEHFRLFMQELG</sequence>
<dbReference type="Pfam" id="PF00201">
    <property type="entry name" value="UDPGT"/>
    <property type="match status" value="1"/>
</dbReference>
<comment type="similarity">
    <text evidence="1">Belongs to the UDP-glycosyltransferase family.</text>
</comment>
<evidence type="ECO:0000313" key="4">
    <source>
        <dbReference type="Proteomes" id="UP000516437"/>
    </source>
</evidence>
<dbReference type="GO" id="GO:0080043">
    <property type="term" value="F:quercetin 3-O-glucosyltransferase activity"/>
    <property type="evidence" value="ECO:0007669"/>
    <property type="project" value="TreeGrafter"/>
</dbReference>
<dbReference type="Gene3D" id="3.40.50.2000">
    <property type="entry name" value="Glycogen Phosphorylase B"/>
    <property type="match status" value="2"/>
</dbReference>
<keyword evidence="2 3" id="KW-0808">Transferase</keyword>
<organism evidence="3 4">
    <name type="scientific">Morella rubra</name>
    <name type="common">Chinese bayberry</name>
    <dbReference type="NCBI Taxonomy" id="262757"/>
    <lineage>
        <taxon>Eukaryota</taxon>
        <taxon>Viridiplantae</taxon>
        <taxon>Streptophyta</taxon>
        <taxon>Embryophyta</taxon>
        <taxon>Tracheophyta</taxon>
        <taxon>Spermatophyta</taxon>
        <taxon>Magnoliopsida</taxon>
        <taxon>eudicotyledons</taxon>
        <taxon>Gunneridae</taxon>
        <taxon>Pentapetalae</taxon>
        <taxon>rosids</taxon>
        <taxon>fabids</taxon>
        <taxon>Fagales</taxon>
        <taxon>Myricaceae</taxon>
        <taxon>Morella</taxon>
    </lineage>
</organism>
<comment type="caution">
    <text evidence="3">The sequence shown here is derived from an EMBL/GenBank/DDBJ whole genome shotgun (WGS) entry which is preliminary data.</text>
</comment>
<dbReference type="PANTHER" id="PTHR11926">
    <property type="entry name" value="GLUCOSYL/GLUCURONOSYL TRANSFERASES"/>
    <property type="match status" value="1"/>
</dbReference>
<evidence type="ECO:0000313" key="3">
    <source>
        <dbReference type="EMBL" id="KAB1213542.1"/>
    </source>
</evidence>
<evidence type="ECO:0000256" key="1">
    <source>
        <dbReference type="ARBA" id="ARBA00009995"/>
    </source>
</evidence>
<dbReference type="CDD" id="cd03784">
    <property type="entry name" value="GT1_Gtf-like"/>
    <property type="match status" value="1"/>
</dbReference>